<keyword evidence="5 14" id="KW-0347">Helicase</keyword>
<evidence type="ECO:0000313" key="17">
    <source>
        <dbReference type="EMBL" id="AXE20855.1"/>
    </source>
</evidence>
<evidence type="ECO:0000256" key="6">
    <source>
        <dbReference type="ARBA" id="ARBA00022839"/>
    </source>
</evidence>
<evidence type="ECO:0000256" key="4">
    <source>
        <dbReference type="ARBA" id="ARBA00022801"/>
    </source>
</evidence>
<dbReference type="InterPro" id="IPR027417">
    <property type="entry name" value="P-loop_NTPase"/>
</dbReference>
<keyword evidence="6" id="KW-0269">Exonuclease</keyword>
<feature type="binding site" evidence="14">
    <location>
        <begin position="7"/>
        <end position="14"/>
    </location>
    <ligand>
        <name>ATP</name>
        <dbReference type="ChEBI" id="CHEBI:30616"/>
    </ligand>
</feature>
<dbReference type="GO" id="GO:0004527">
    <property type="term" value="F:exonuclease activity"/>
    <property type="evidence" value="ECO:0007669"/>
    <property type="project" value="UniProtKB-KW"/>
</dbReference>
<proteinExistence type="predicted"/>
<dbReference type="InterPro" id="IPR000212">
    <property type="entry name" value="DNA_helicase_UvrD/REP"/>
</dbReference>
<evidence type="ECO:0000256" key="14">
    <source>
        <dbReference type="PROSITE-ProRule" id="PRU00560"/>
    </source>
</evidence>
<dbReference type="SUPFAM" id="SSF52540">
    <property type="entry name" value="P-loop containing nucleoside triphosphate hydrolases"/>
    <property type="match status" value="1"/>
</dbReference>
<dbReference type="InterPro" id="IPR014017">
    <property type="entry name" value="DNA_helicase_UvrD-like_C"/>
</dbReference>
<dbReference type="Pfam" id="PF00580">
    <property type="entry name" value="UvrD-helicase"/>
    <property type="match status" value="1"/>
</dbReference>
<dbReference type="EC" id="5.6.2.4" evidence="12"/>
<feature type="domain" description="UvrD-like helicase ATP-binding" evidence="15">
    <location>
        <begin position="1"/>
        <end position="494"/>
    </location>
</feature>
<feature type="domain" description="UvrD-like helicase C-terminal" evidence="16">
    <location>
        <begin position="509"/>
        <end position="790"/>
    </location>
</feature>
<keyword evidence="10" id="KW-0413">Isomerase</keyword>
<keyword evidence="3" id="KW-0227">DNA damage</keyword>
<evidence type="ECO:0000313" key="18">
    <source>
        <dbReference type="Proteomes" id="UP000251993"/>
    </source>
</evidence>
<dbReference type="OrthoDB" id="9810135at2"/>
<evidence type="ECO:0000259" key="16">
    <source>
        <dbReference type="PROSITE" id="PS51217"/>
    </source>
</evidence>
<accession>A0A344TQD4</accession>
<dbReference type="InterPro" id="IPR014016">
    <property type="entry name" value="UvrD-like_ATP-bd"/>
</dbReference>
<evidence type="ECO:0000256" key="1">
    <source>
        <dbReference type="ARBA" id="ARBA00022722"/>
    </source>
</evidence>
<comment type="catalytic activity">
    <reaction evidence="13">
        <text>ATP + H2O = ADP + phosphate + H(+)</text>
        <dbReference type="Rhea" id="RHEA:13065"/>
        <dbReference type="ChEBI" id="CHEBI:15377"/>
        <dbReference type="ChEBI" id="CHEBI:15378"/>
        <dbReference type="ChEBI" id="CHEBI:30616"/>
        <dbReference type="ChEBI" id="CHEBI:43474"/>
        <dbReference type="ChEBI" id="CHEBI:456216"/>
        <dbReference type="EC" id="5.6.2.4"/>
    </reaction>
</comment>
<dbReference type="GO" id="GO:0016887">
    <property type="term" value="F:ATP hydrolysis activity"/>
    <property type="evidence" value="ECO:0007669"/>
    <property type="project" value="RHEA"/>
</dbReference>
<evidence type="ECO:0000256" key="5">
    <source>
        <dbReference type="ARBA" id="ARBA00022806"/>
    </source>
</evidence>
<dbReference type="GO" id="GO:0003677">
    <property type="term" value="F:DNA binding"/>
    <property type="evidence" value="ECO:0007669"/>
    <property type="project" value="UniProtKB-KW"/>
</dbReference>
<keyword evidence="9" id="KW-0234">DNA repair</keyword>
<dbReference type="Gene3D" id="3.40.50.300">
    <property type="entry name" value="P-loop containing nucleotide triphosphate hydrolases"/>
    <property type="match status" value="3"/>
</dbReference>
<reference evidence="17 18" key="1">
    <citation type="submission" date="2018-07" db="EMBL/GenBank/DDBJ databases">
        <title>Genome sequencing of Runella.</title>
        <authorList>
            <person name="Baek M.-G."/>
            <person name="Yi H."/>
        </authorList>
    </citation>
    <scope>NUCLEOTIDE SEQUENCE [LARGE SCALE GENOMIC DNA]</scope>
    <source>
        <strain evidence="17 18">HYN0085</strain>
    </source>
</reference>
<keyword evidence="7 14" id="KW-0067">ATP-binding</keyword>
<dbReference type="PANTHER" id="PTHR11070:SF67">
    <property type="entry name" value="DNA 3'-5' HELICASE"/>
    <property type="match status" value="1"/>
</dbReference>
<dbReference type="PROSITE" id="PS51217">
    <property type="entry name" value="UVRD_HELICASE_CTER"/>
    <property type="match status" value="1"/>
</dbReference>
<dbReference type="PROSITE" id="PS51198">
    <property type="entry name" value="UVRD_HELICASE_ATP_BIND"/>
    <property type="match status" value="1"/>
</dbReference>
<keyword evidence="18" id="KW-1185">Reference proteome</keyword>
<keyword evidence="8" id="KW-0238">DNA-binding</keyword>
<evidence type="ECO:0000259" key="15">
    <source>
        <dbReference type="PROSITE" id="PS51198"/>
    </source>
</evidence>
<evidence type="ECO:0000256" key="9">
    <source>
        <dbReference type="ARBA" id="ARBA00023204"/>
    </source>
</evidence>
<evidence type="ECO:0000256" key="11">
    <source>
        <dbReference type="ARBA" id="ARBA00034617"/>
    </source>
</evidence>
<dbReference type="AlphaFoldDB" id="A0A344TQD4"/>
<dbReference type="Gene3D" id="3.90.320.10">
    <property type="match status" value="1"/>
</dbReference>
<dbReference type="InterPro" id="IPR011604">
    <property type="entry name" value="PDDEXK-like_dom_sf"/>
</dbReference>
<evidence type="ECO:0000256" key="13">
    <source>
        <dbReference type="ARBA" id="ARBA00048988"/>
    </source>
</evidence>
<dbReference type="GO" id="GO:0000725">
    <property type="term" value="P:recombinational repair"/>
    <property type="evidence" value="ECO:0007669"/>
    <property type="project" value="TreeGrafter"/>
</dbReference>
<dbReference type="PANTHER" id="PTHR11070">
    <property type="entry name" value="UVRD / RECB / PCRA DNA HELICASE FAMILY MEMBER"/>
    <property type="match status" value="1"/>
</dbReference>
<keyword evidence="1" id="KW-0540">Nuclease</keyword>
<sequence length="1123" mass="129927">MFKIVSSSAGSGKTYTLTKEYLKLALQSDNAYYFKHILAITFTKAATREMKDRIMVKLEAFANGHEDPMLHDIIQELYPESLADREGAYKLRERDIRNRANRVFKQILHDYSDFAILTIDSFVQRVVSAFTDELGIPFSFEVEMEAGELLLMAVERMLEKTGDEAYTELTDILESFYLEAGQEGKNYHSLPEAMAGFANDLLNEQRYAAIMKNAHLSAKDFKKIRRQLVGALRKWENQLVQWAEKGQQLILESGLDEKDFSYGTVFRYFKKRTDASEAMTEPGAREKDAFENDKGWLTKTARPFVVEAVAQIKPQLVDFYERIEENRLAVGGNYFLYQQLIPHLYHLSLLNEIKEEFDRQLRENNRVHISEFNQKILQIVTEDPVPFIYERMGEKFNHILIDEFQDTSKLQFANVLPLIDNSLGYDHFNLAVGDSKQAIYRFRGGDMDQIIALHSQNLDRLAQSLGDSELTVERLESIRWHLTGDVLRVNRRSAKEIIEFNNAFFGIIEELYRDQFPLSHDVFEQVAQELPPNPKTGGEVQIEFIPTLNNDTNDDDDTPAMINRTLALIQQATEIDGFSVGDISVLCRYKKDAKKIANHLKENGYNIISDDSLSLRFSGAVNLVTAFMRVLVKPDSRLDKYEALYLFFRMIVKRIPDNKDNQRLKTVVESHDVREFYVFINECLRQVKAEAGDLKEGDVIDAFLNPYRLLQISAYELAEKLVQTFGLFEIVEERDYLFRFLDVVLEFNTKRGSHLADFLDYWETQKEKISISAPSDPNAITVQTIHRSKGLEYPVVIIPYADWDFVPNAKRDSMWVNLDPSEELGVGGFSTKDVESGEMIEQTETKWLQTGSVQVKETLLQTTESVALQYKEERERVFVENLNLLYVAFTRPTKKLYVLAKEENFAKIKSPRKVSYWLYQYLESLQEPEIGSLETPAKLTTRTPHATVQAPTFYVPQIISTDRSRELRLRRLANRIFDVETFEKKRDHGNKVHYALSMVRTPDDVPSALVRMQTEGMIEKIEAEDIRKSLDKILQHPDLQGLFEVESNVINEREILTPDGNIHRPDRVVHLNDRVVIVDYKTGIPVENHTIQIKRYAKLFYEMGYARVDSLLVYIERNEVIKV</sequence>
<dbReference type="EMBL" id="CP030850">
    <property type="protein sequence ID" value="AXE20855.1"/>
    <property type="molecule type" value="Genomic_DNA"/>
</dbReference>
<dbReference type="RefSeq" id="WP_114069616.1">
    <property type="nucleotide sequence ID" value="NZ_CP030850.1"/>
</dbReference>
<protein>
    <recommendedName>
        <fullName evidence="12">DNA 3'-5' helicase</fullName>
        <ecNumber evidence="12">5.6.2.4</ecNumber>
    </recommendedName>
</protein>
<keyword evidence="2 14" id="KW-0547">Nucleotide-binding</keyword>
<dbReference type="GO" id="GO:0005829">
    <property type="term" value="C:cytosol"/>
    <property type="evidence" value="ECO:0007669"/>
    <property type="project" value="TreeGrafter"/>
</dbReference>
<gene>
    <name evidence="17" type="ORF">DR864_25520</name>
</gene>
<dbReference type="Pfam" id="PF13361">
    <property type="entry name" value="UvrD_C"/>
    <property type="match status" value="1"/>
</dbReference>
<evidence type="ECO:0000256" key="7">
    <source>
        <dbReference type="ARBA" id="ARBA00022840"/>
    </source>
</evidence>
<dbReference type="GO" id="GO:0043138">
    <property type="term" value="F:3'-5' DNA helicase activity"/>
    <property type="evidence" value="ECO:0007669"/>
    <property type="project" value="UniProtKB-EC"/>
</dbReference>
<evidence type="ECO:0000256" key="8">
    <source>
        <dbReference type="ARBA" id="ARBA00023125"/>
    </source>
</evidence>
<dbReference type="GO" id="GO:0005524">
    <property type="term" value="F:ATP binding"/>
    <property type="evidence" value="ECO:0007669"/>
    <property type="project" value="UniProtKB-UniRule"/>
</dbReference>
<dbReference type="Gene3D" id="1.10.3170.10">
    <property type="entry name" value="Recbcd, chain B, domain 2"/>
    <property type="match status" value="1"/>
</dbReference>
<dbReference type="KEGG" id="run:DR864_25520"/>
<evidence type="ECO:0000256" key="12">
    <source>
        <dbReference type="ARBA" id="ARBA00034808"/>
    </source>
</evidence>
<dbReference type="Proteomes" id="UP000251993">
    <property type="component" value="Chromosome"/>
</dbReference>
<organism evidence="17 18">
    <name type="scientific">Runella rosea</name>
    <dbReference type="NCBI Taxonomy" id="2259595"/>
    <lineage>
        <taxon>Bacteria</taxon>
        <taxon>Pseudomonadati</taxon>
        <taxon>Bacteroidota</taxon>
        <taxon>Cytophagia</taxon>
        <taxon>Cytophagales</taxon>
        <taxon>Spirosomataceae</taxon>
        <taxon>Runella</taxon>
    </lineage>
</organism>
<evidence type="ECO:0000256" key="3">
    <source>
        <dbReference type="ARBA" id="ARBA00022763"/>
    </source>
</evidence>
<evidence type="ECO:0000256" key="2">
    <source>
        <dbReference type="ARBA" id="ARBA00022741"/>
    </source>
</evidence>
<comment type="catalytic activity">
    <reaction evidence="11">
        <text>Couples ATP hydrolysis with the unwinding of duplex DNA by translocating in the 3'-5' direction.</text>
        <dbReference type="EC" id="5.6.2.4"/>
    </reaction>
</comment>
<name>A0A344TQD4_9BACT</name>
<evidence type="ECO:0000256" key="10">
    <source>
        <dbReference type="ARBA" id="ARBA00023235"/>
    </source>
</evidence>
<keyword evidence="4 14" id="KW-0378">Hydrolase</keyword>